<dbReference type="InterPro" id="IPR003675">
    <property type="entry name" value="Rce1/LyrA-like_dom"/>
</dbReference>
<dbReference type="GO" id="GO:0080120">
    <property type="term" value="P:CAAX-box protein maturation"/>
    <property type="evidence" value="ECO:0007669"/>
    <property type="project" value="UniProtKB-ARBA"/>
</dbReference>
<name>A0A9D7XEI0_9BACT</name>
<feature type="transmembrane region" description="Helical" evidence="1">
    <location>
        <begin position="186"/>
        <end position="208"/>
    </location>
</feature>
<comment type="caution">
    <text evidence="3">The sequence shown here is derived from an EMBL/GenBank/DDBJ whole genome shotgun (WGS) entry which is preliminary data.</text>
</comment>
<feature type="transmembrane region" description="Helical" evidence="1">
    <location>
        <begin position="12"/>
        <end position="38"/>
    </location>
</feature>
<feature type="transmembrane region" description="Helical" evidence="1">
    <location>
        <begin position="163"/>
        <end position="180"/>
    </location>
</feature>
<dbReference type="GO" id="GO:0008237">
    <property type="term" value="F:metallopeptidase activity"/>
    <property type="evidence" value="ECO:0007669"/>
    <property type="project" value="UniProtKB-KW"/>
</dbReference>
<keyword evidence="3" id="KW-0645">Protease</keyword>
<keyword evidence="1" id="KW-1133">Transmembrane helix</keyword>
<keyword evidence="3" id="KW-0482">Metalloprotease</keyword>
<dbReference type="EMBL" id="JADKFW010000005">
    <property type="protein sequence ID" value="MBK9717641.1"/>
    <property type="molecule type" value="Genomic_DNA"/>
</dbReference>
<keyword evidence="3" id="KW-0378">Hydrolase</keyword>
<accession>A0A9D7XEI0</accession>
<dbReference type="AlphaFoldDB" id="A0A9D7XEI0"/>
<evidence type="ECO:0000313" key="4">
    <source>
        <dbReference type="Proteomes" id="UP000808349"/>
    </source>
</evidence>
<gene>
    <name evidence="3" type="ORF">IPO85_09035</name>
</gene>
<feature type="domain" description="CAAX prenyl protease 2/Lysostaphin resistance protein A-like" evidence="2">
    <location>
        <begin position="128"/>
        <end position="224"/>
    </location>
</feature>
<evidence type="ECO:0000259" key="2">
    <source>
        <dbReference type="Pfam" id="PF02517"/>
    </source>
</evidence>
<proteinExistence type="predicted"/>
<keyword evidence="1" id="KW-0812">Transmembrane</keyword>
<reference evidence="3 4" key="1">
    <citation type="submission" date="2020-10" db="EMBL/GenBank/DDBJ databases">
        <title>Connecting structure to function with the recovery of over 1000 high-quality activated sludge metagenome-assembled genomes encoding full-length rRNA genes using long-read sequencing.</title>
        <authorList>
            <person name="Singleton C.M."/>
            <person name="Petriglieri F."/>
            <person name="Kristensen J.M."/>
            <person name="Kirkegaard R.H."/>
            <person name="Michaelsen T.Y."/>
            <person name="Andersen M.H."/>
            <person name="Karst S.M."/>
            <person name="Dueholm M.S."/>
            <person name="Nielsen P.H."/>
            <person name="Albertsen M."/>
        </authorList>
    </citation>
    <scope>NUCLEOTIDE SEQUENCE [LARGE SCALE GENOMIC DNA]</scope>
    <source>
        <strain evidence="3">Ribe_18-Q3-R11-54_BAT3C.373</strain>
    </source>
</reference>
<feature type="transmembrane region" description="Helical" evidence="1">
    <location>
        <begin position="50"/>
        <end position="70"/>
    </location>
</feature>
<feature type="transmembrane region" description="Helical" evidence="1">
    <location>
        <begin position="249"/>
        <end position="267"/>
    </location>
</feature>
<keyword evidence="1" id="KW-0472">Membrane</keyword>
<dbReference type="Pfam" id="PF02517">
    <property type="entry name" value="Rce1-like"/>
    <property type="match status" value="1"/>
</dbReference>
<dbReference type="GO" id="GO:0004175">
    <property type="term" value="F:endopeptidase activity"/>
    <property type="evidence" value="ECO:0007669"/>
    <property type="project" value="UniProtKB-ARBA"/>
</dbReference>
<protein>
    <submittedName>
        <fullName evidence="3">CPBP family intramembrane metalloprotease</fullName>
    </submittedName>
</protein>
<evidence type="ECO:0000256" key="1">
    <source>
        <dbReference type="SAM" id="Phobius"/>
    </source>
</evidence>
<feature type="transmembrane region" description="Helical" evidence="1">
    <location>
        <begin position="220"/>
        <end position="237"/>
    </location>
</feature>
<dbReference type="Proteomes" id="UP000808349">
    <property type="component" value="Unassembled WGS sequence"/>
</dbReference>
<evidence type="ECO:0000313" key="3">
    <source>
        <dbReference type="EMBL" id="MBK9717641.1"/>
    </source>
</evidence>
<feature type="transmembrane region" description="Helical" evidence="1">
    <location>
        <begin position="90"/>
        <end position="111"/>
    </location>
</feature>
<organism evidence="3 4">
    <name type="scientific">Candidatus Defluviibacterium haderslevense</name>
    <dbReference type="NCBI Taxonomy" id="2981993"/>
    <lineage>
        <taxon>Bacteria</taxon>
        <taxon>Pseudomonadati</taxon>
        <taxon>Bacteroidota</taxon>
        <taxon>Saprospiria</taxon>
        <taxon>Saprospirales</taxon>
        <taxon>Saprospiraceae</taxon>
        <taxon>Candidatus Defluviibacterium</taxon>
    </lineage>
</organism>
<feature type="transmembrane region" description="Helical" evidence="1">
    <location>
        <begin position="123"/>
        <end position="142"/>
    </location>
</feature>
<sequence length="285" mass="32367">MFLEKAKQGNTGLFFYILTILICYLSGVMGAVLVYGLIEVDTVDRNQTLIGLLFPFVTILAGLLLCTFYLHKRPIHSLFNAFNGFRTSRLFFGFFTWLVLCGLSDVVYYYFLGGDYHLQWNPTAFLVLLFVALTMISIQSLTEEVLFRSYLLSGLALVLKYRYLAITVSSLMFALMHIGNPENEKFGYVLMFFFYFGTALILGVIAVLDEGIEQTIGIHIATNIYGALFVNFNDAALKTDSLFIIDNPMGINMVILNFISFLIYLILSKLCFKLKPISFIFKKII</sequence>